<dbReference type="GO" id="GO:0000155">
    <property type="term" value="F:phosphorelay sensor kinase activity"/>
    <property type="evidence" value="ECO:0007669"/>
    <property type="project" value="InterPro"/>
</dbReference>
<evidence type="ECO:0000313" key="10">
    <source>
        <dbReference type="Proteomes" id="UP000251241"/>
    </source>
</evidence>
<gene>
    <name evidence="9" type="primary">qseC</name>
    <name evidence="9" type="ORF">NCTC11343_04336</name>
</gene>
<evidence type="ECO:0000256" key="6">
    <source>
        <dbReference type="ARBA" id="ARBA00022777"/>
    </source>
</evidence>
<protein>
    <recommendedName>
        <fullName evidence="2">histidine kinase</fullName>
        <ecNumber evidence="2">2.7.13.3</ecNumber>
    </recommendedName>
</protein>
<comment type="catalytic activity">
    <reaction evidence="1">
        <text>ATP + protein L-histidine = ADP + protein N-phospho-L-histidine.</text>
        <dbReference type="EC" id="2.7.13.3"/>
    </reaction>
</comment>
<dbReference type="AlphaFoldDB" id="A0A2X2JKI3"/>
<keyword evidence="7" id="KW-1133">Transmembrane helix</keyword>
<dbReference type="PANTHER" id="PTHR45436:SF5">
    <property type="entry name" value="SENSOR HISTIDINE KINASE TRCS"/>
    <property type="match status" value="1"/>
</dbReference>
<dbReference type="InterPro" id="IPR003661">
    <property type="entry name" value="HisK_dim/P_dom"/>
</dbReference>
<evidence type="ECO:0000256" key="1">
    <source>
        <dbReference type="ARBA" id="ARBA00000085"/>
    </source>
</evidence>
<dbReference type="InterPro" id="IPR036097">
    <property type="entry name" value="HisK_dim/P_sf"/>
</dbReference>
<evidence type="ECO:0000256" key="7">
    <source>
        <dbReference type="ARBA" id="ARBA00022989"/>
    </source>
</evidence>
<sequence>MKPLLSKITTPFLLYVLIVLGVSIPVYYFVIDGIWKSELDEHNEIIVKKTTYELNSLKLSEDKLQASIALWNSIQPETNIHQVKPGDLLQDSVYTIEKPQRFVEPKTIDRFRCLSSVIQINGAPYRFTVQTNIEESVETIAAIAATTLFFFVILVIGLLIISRKISLRLWKPFRDTVDKLKAFNLNSQQQVDFQQTDTIEFHELNQSLSKLLEKNLAVYRSQKEFTENASHELQTPLAILKNKLDILLQYPDLSDEQYQLFEDMHKALSRSTRINRNLLLLAKIDNSQFDHSEKISMDSLVTQSIEVMQEHLELKQLQLQQEIQPSVLLTGNSSLTEILINNLLLNAIRYSNANDTLAVHLNQTSLTVYNPGSMPLDKILLFKRFSKLSKNSQGSGLGLAIITEIARYQGWNVDYQFENNQHIFSIHF</sequence>
<organism evidence="9 10">
    <name type="scientific">Sphingobacterium multivorum</name>
    <dbReference type="NCBI Taxonomy" id="28454"/>
    <lineage>
        <taxon>Bacteria</taxon>
        <taxon>Pseudomonadati</taxon>
        <taxon>Bacteroidota</taxon>
        <taxon>Sphingobacteriia</taxon>
        <taxon>Sphingobacteriales</taxon>
        <taxon>Sphingobacteriaceae</taxon>
        <taxon>Sphingobacterium</taxon>
    </lineage>
</organism>
<keyword evidence="5" id="KW-0812">Transmembrane</keyword>
<dbReference type="EC" id="2.7.13.3" evidence="2"/>
<evidence type="ECO:0000256" key="3">
    <source>
        <dbReference type="ARBA" id="ARBA00022553"/>
    </source>
</evidence>
<dbReference type="CDD" id="cd00082">
    <property type="entry name" value="HisKA"/>
    <property type="match status" value="1"/>
</dbReference>
<reference evidence="9 10" key="1">
    <citation type="submission" date="2018-06" db="EMBL/GenBank/DDBJ databases">
        <authorList>
            <consortium name="Pathogen Informatics"/>
            <person name="Doyle S."/>
        </authorList>
    </citation>
    <scope>NUCLEOTIDE SEQUENCE [LARGE SCALE GENOMIC DNA]</scope>
    <source>
        <strain evidence="9 10">NCTC11343</strain>
    </source>
</reference>
<proteinExistence type="predicted"/>
<keyword evidence="6" id="KW-0418">Kinase</keyword>
<dbReference type="SMART" id="SM00388">
    <property type="entry name" value="HisKA"/>
    <property type="match status" value="1"/>
</dbReference>
<name>A0A2X2JKI3_SPHMU</name>
<dbReference type="GO" id="GO:0005886">
    <property type="term" value="C:plasma membrane"/>
    <property type="evidence" value="ECO:0007669"/>
    <property type="project" value="TreeGrafter"/>
</dbReference>
<dbReference type="Pfam" id="PF02518">
    <property type="entry name" value="HATPase_c"/>
    <property type="match status" value="1"/>
</dbReference>
<dbReference type="Proteomes" id="UP000251241">
    <property type="component" value="Unassembled WGS sequence"/>
</dbReference>
<dbReference type="EMBL" id="UAUU01000011">
    <property type="protein sequence ID" value="SPZ92283.1"/>
    <property type="molecule type" value="Genomic_DNA"/>
</dbReference>
<evidence type="ECO:0000256" key="2">
    <source>
        <dbReference type="ARBA" id="ARBA00012438"/>
    </source>
</evidence>
<dbReference type="InterPro" id="IPR050428">
    <property type="entry name" value="TCS_sensor_his_kinase"/>
</dbReference>
<dbReference type="Pfam" id="PF00512">
    <property type="entry name" value="HisKA"/>
    <property type="match status" value="1"/>
</dbReference>
<dbReference type="Gene3D" id="1.10.287.130">
    <property type="match status" value="1"/>
</dbReference>
<dbReference type="InterPro" id="IPR005467">
    <property type="entry name" value="His_kinase_dom"/>
</dbReference>
<dbReference type="PROSITE" id="PS50109">
    <property type="entry name" value="HIS_KIN"/>
    <property type="match status" value="1"/>
</dbReference>
<dbReference type="RefSeq" id="WP_112375808.1">
    <property type="nucleotide sequence ID" value="NZ_CP069793.1"/>
</dbReference>
<evidence type="ECO:0000256" key="4">
    <source>
        <dbReference type="ARBA" id="ARBA00022679"/>
    </source>
</evidence>
<feature type="domain" description="Histidine kinase" evidence="8">
    <location>
        <begin position="228"/>
        <end position="428"/>
    </location>
</feature>
<dbReference type="PANTHER" id="PTHR45436">
    <property type="entry name" value="SENSOR HISTIDINE KINASE YKOH"/>
    <property type="match status" value="1"/>
</dbReference>
<evidence type="ECO:0000313" key="9">
    <source>
        <dbReference type="EMBL" id="SPZ92283.1"/>
    </source>
</evidence>
<dbReference type="SUPFAM" id="SSF55874">
    <property type="entry name" value="ATPase domain of HSP90 chaperone/DNA topoisomerase II/histidine kinase"/>
    <property type="match status" value="1"/>
</dbReference>
<evidence type="ECO:0000259" key="8">
    <source>
        <dbReference type="PROSITE" id="PS50109"/>
    </source>
</evidence>
<accession>A0A2X2JKI3</accession>
<evidence type="ECO:0000256" key="5">
    <source>
        <dbReference type="ARBA" id="ARBA00022692"/>
    </source>
</evidence>
<dbReference type="Gene3D" id="3.30.565.10">
    <property type="entry name" value="Histidine kinase-like ATPase, C-terminal domain"/>
    <property type="match status" value="1"/>
</dbReference>
<dbReference type="InterPro" id="IPR036890">
    <property type="entry name" value="HATPase_C_sf"/>
</dbReference>
<keyword evidence="4 9" id="KW-0808">Transferase</keyword>
<dbReference type="InterPro" id="IPR003594">
    <property type="entry name" value="HATPase_dom"/>
</dbReference>
<keyword evidence="7" id="KW-0472">Membrane</keyword>
<dbReference type="GeneID" id="97179304"/>
<keyword evidence="3" id="KW-0597">Phosphoprotein</keyword>
<dbReference type="SUPFAM" id="SSF47384">
    <property type="entry name" value="Homodimeric domain of signal transducing histidine kinase"/>
    <property type="match status" value="1"/>
</dbReference>